<dbReference type="RefSeq" id="WP_010076734.1">
    <property type="nucleotide sequence ID" value="NC_014393.1"/>
</dbReference>
<name>D9SP60_CLOC7</name>
<evidence type="ECO:0000313" key="3">
    <source>
        <dbReference type="Proteomes" id="UP000002730"/>
    </source>
</evidence>
<accession>D9SP60</accession>
<dbReference type="KEGG" id="ccb:Clocel_2299"/>
<protein>
    <recommendedName>
        <fullName evidence="4">BIG2 domain-containing protein</fullName>
    </recommendedName>
</protein>
<keyword evidence="1" id="KW-0732">Signal</keyword>
<evidence type="ECO:0000256" key="1">
    <source>
        <dbReference type="SAM" id="SignalP"/>
    </source>
</evidence>
<evidence type="ECO:0008006" key="4">
    <source>
        <dbReference type="Google" id="ProtNLM"/>
    </source>
</evidence>
<dbReference type="EMBL" id="CP002160">
    <property type="protein sequence ID" value="ADL52025.1"/>
    <property type="molecule type" value="Genomic_DNA"/>
</dbReference>
<evidence type="ECO:0000313" key="2">
    <source>
        <dbReference type="EMBL" id="ADL52025.1"/>
    </source>
</evidence>
<dbReference type="AlphaFoldDB" id="D9SP60"/>
<organism evidence="2 3">
    <name type="scientific">Clostridium cellulovorans (strain ATCC 35296 / DSM 3052 / OCM 3 / 743B)</name>
    <dbReference type="NCBI Taxonomy" id="573061"/>
    <lineage>
        <taxon>Bacteria</taxon>
        <taxon>Bacillati</taxon>
        <taxon>Bacillota</taxon>
        <taxon>Clostridia</taxon>
        <taxon>Eubacteriales</taxon>
        <taxon>Clostridiaceae</taxon>
        <taxon>Clostridium</taxon>
    </lineage>
</organism>
<feature type="signal peptide" evidence="1">
    <location>
        <begin position="1"/>
        <end position="23"/>
    </location>
</feature>
<feature type="chain" id="PRO_5038791242" description="BIG2 domain-containing protein" evidence="1">
    <location>
        <begin position="24"/>
        <end position="114"/>
    </location>
</feature>
<keyword evidence="3" id="KW-1185">Reference proteome</keyword>
<reference evidence="2 3" key="1">
    <citation type="submission" date="2010-08" db="EMBL/GenBank/DDBJ databases">
        <title>Complete sequence of Clostridium cellulovorans 743B.</title>
        <authorList>
            <consortium name="US DOE Joint Genome Institute"/>
            <person name="Lucas S."/>
            <person name="Copeland A."/>
            <person name="Lapidus A."/>
            <person name="Cheng J.-F."/>
            <person name="Bruce D."/>
            <person name="Goodwin L."/>
            <person name="Pitluck S."/>
            <person name="Chertkov O."/>
            <person name="Detter J.C."/>
            <person name="Han C."/>
            <person name="Tapia R."/>
            <person name="Land M."/>
            <person name="Hauser L."/>
            <person name="Chang Y.-J."/>
            <person name="Jeffries C."/>
            <person name="Kyrpides N."/>
            <person name="Ivanova N."/>
            <person name="Mikhailova N."/>
            <person name="Hemme C.L."/>
            <person name="Woyke T."/>
        </authorList>
    </citation>
    <scope>NUCLEOTIDE SEQUENCE [LARGE SCALE GENOMIC DNA]</scope>
    <source>
        <strain evidence="3">ATCC 35296 / DSM 3052 / OCM 3 / 743B</strain>
    </source>
</reference>
<dbReference type="HOGENOM" id="CLU_2116702_0_0_9"/>
<proteinExistence type="predicted"/>
<dbReference type="Proteomes" id="UP000002730">
    <property type="component" value="Chromosome"/>
</dbReference>
<gene>
    <name evidence="2" type="ordered locus">Clocel_2299</name>
</gene>
<sequence>MKNGLKKLICSALVCATVFVSQAASVSAIGLQNNVTKSPIASAQYISNYYTLKVGQTQYLTGYSYSAYSSSNCATIETFGSMVLVNAKAPGTIVVYAYNENDSLRTVNYITIQW</sequence>